<keyword evidence="1" id="KW-0732">Signal</keyword>
<feature type="signal peptide" evidence="1">
    <location>
        <begin position="1"/>
        <end position="19"/>
    </location>
</feature>
<proteinExistence type="predicted"/>
<feature type="chain" id="PRO_5024939461" description="RHS repeat protein" evidence="1">
    <location>
        <begin position="20"/>
        <end position="600"/>
    </location>
</feature>
<dbReference type="OrthoDB" id="5592990at2"/>
<dbReference type="PROSITE" id="PS51257">
    <property type="entry name" value="PROKAR_LIPOPROTEIN"/>
    <property type="match status" value="1"/>
</dbReference>
<dbReference type="Gene3D" id="2.180.10.10">
    <property type="entry name" value="RHS repeat-associated core"/>
    <property type="match status" value="1"/>
</dbReference>
<gene>
    <name evidence="2" type="ORF">F0U83_00025</name>
</gene>
<keyword evidence="3" id="KW-1185">Reference proteome</keyword>
<organism evidence="2 3">
    <name type="scientific">Neptunomonas concharum</name>
    <dbReference type="NCBI Taxonomy" id="1031538"/>
    <lineage>
        <taxon>Bacteria</taxon>
        <taxon>Pseudomonadati</taxon>
        <taxon>Pseudomonadota</taxon>
        <taxon>Gammaproteobacteria</taxon>
        <taxon>Oceanospirillales</taxon>
        <taxon>Oceanospirillaceae</taxon>
        <taxon>Neptunomonas</taxon>
    </lineage>
</organism>
<reference evidence="2 3" key="1">
    <citation type="journal article" date="2019" name="Biochem. Eng. J.">
        <title>Metabolic engineering of the marine bacteria Neptunomonas concharum for the production of acetoin and meso-2,3-butanediol from acetate.</title>
        <authorList>
            <person name="Li W."/>
            <person name="Pu N."/>
            <person name="Liu C.-X."/>
            <person name="Yuan Q.-P."/>
            <person name="Li Z.-J."/>
        </authorList>
    </citation>
    <scope>NUCLEOTIDE SEQUENCE [LARGE SCALE GENOMIC DNA]</scope>
    <source>
        <strain evidence="2 3">JCM17730</strain>
    </source>
</reference>
<evidence type="ECO:0000256" key="1">
    <source>
        <dbReference type="SAM" id="SignalP"/>
    </source>
</evidence>
<dbReference type="RefSeq" id="WP_138985919.1">
    <property type="nucleotide sequence ID" value="NZ_CP043869.1"/>
</dbReference>
<sequence>MLRKSSPTKSIMLLASVSALLVGCGGGSSSSQGSVAPVPLIGVFLDSPVEGLRYITKSHQGITNSKGEFSYLEGEQVSFYIGSSFLGSTVGATQVTPFDLQDAEPITDPSELMDALQGGPSPFTRAINILRLLQSVDDDQKPENGIRISDYAIRALINHVPDYSLSIDKFSQSSAVKGVFDYLNTNQNNAEYIDLFSAYSTVSHVYRSLGIDKLVFKRGNVASRPLLIKTDTNADGVADSVVSFQYDQYGNLIREAYDHNDDGIDEVVFTWKYFPSGNVKYRKVEDHSLTSEIHFSNPNWSSFWKMADVAERQDHPESMLTIQSDGLVRRAEYDAGRDGVLDAISIETLDEFGNVIRSEYDGNASGRAGSVLLSSYDDLGRLVSWSEYDHNNLMLSSVRIVYDDINRTETEHRYSLYTAGYGDIRKTYYDELGRITRYDIQPIKAISGSREEYSYDEDGNLVSTLHYGGTAEYHPLYITESYTYEAGLLRNYKKDNHYALSVSTKTYDYSEAGLITSASKDDDADGIAEYQSHYLYDEFGNVSLYQGDYQADGIVDYKMSISWEPTLTPYNGPAFHCNWEVGRDLVELYTMPARSCRYKP</sequence>
<dbReference type="Proteomes" id="UP000324760">
    <property type="component" value="Chromosome"/>
</dbReference>
<name>A0A5P1R694_9GAMM</name>
<evidence type="ECO:0000313" key="2">
    <source>
        <dbReference type="EMBL" id="QEQ95217.1"/>
    </source>
</evidence>
<dbReference type="AlphaFoldDB" id="A0A5P1R694"/>
<dbReference type="KEGG" id="ncu:F0U83_00025"/>
<evidence type="ECO:0000313" key="3">
    <source>
        <dbReference type="Proteomes" id="UP000324760"/>
    </source>
</evidence>
<accession>A0A5P1R694</accession>
<protein>
    <recommendedName>
        <fullName evidence="4">RHS repeat protein</fullName>
    </recommendedName>
</protein>
<dbReference type="EMBL" id="CP043869">
    <property type="protein sequence ID" value="QEQ95217.1"/>
    <property type="molecule type" value="Genomic_DNA"/>
</dbReference>
<evidence type="ECO:0008006" key="4">
    <source>
        <dbReference type="Google" id="ProtNLM"/>
    </source>
</evidence>